<feature type="compositionally biased region" description="Low complexity" evidence="1">
    <location>
        <begin position="474"/>
        <end position="492"/>
    </location>
</feature>
<dbReference type="HOGENOM" id="CLU_557543_0_0_11"/>
<evidence type="ECO:0000313" key="6">
    <source>
        <dbReference type="Proteomes" id="UP000002484"/>
    </source>
</evidence>
<keyword evidence="6" id="KW-1185">Reference proteome</keyword>
<keyword evidence="3" id="KW-0732">Signal</keyword>
<feature type="transmembrane region" description="Helical" evidence="2">
    <location>
        <begin position="421"/>
        <end position="444"/>
    </location>
</feature>
<dbReference type="EMBL" id="CP002299">
    <property type="protein sequence ID" value="ADP79870.1"/>
    <property type="molecule type" value="Genomic_DNA"/>
</dbReference>
<evidence type="ECO:0000256" key="2">
    <source>
        <dbReference type="SAM" id="Phobius"/>
    </source>
</evidence>
<feature type="compositionally biased region" description="Basic residues" evidence="1">
    <location>
        <begin position="495"/>
        <end position="506"/>
    </location>
</feature>
<dbReference type="InterPro" id="IPR013780">
    <property type="entry name" value="Glyco_hydro_b"/>
</dbReference>
<dbReference type="eggNOG" id="COG2730">
    <property type="taxonomic scope" value="Bacteria"/>
</dbReference>
<accession>E3JBJ8</accession>
<name>E3JBJ8_PSEI1</name>
<protein>
    <recommendedName>
        <fullName evidence="4">Glycoside hydrolase family 5 C-terminal domain-containing protein</fullName>
    </recommendedName>
</protein>
<keyword evidence="2" id="KW-1133">Transmembrane helix</keyword>
<organism evidence="5 6">
    <name type="scientific">Pseudofrankia inefficax (strain DSM 45817 / CECT 9037 / DDB 130130 / EuI1c)</name>
    <name type="common">Frankia inefficax</name>
    <dbReference type="NCBI Taxonomy" id="298654"/>
    <lineage>
        <taxon>Bacteria</taxon>
        <taxon>Bacillati</taxon>
        <taxon>Actinomycetota</taxon>
        <taxon>Actinomycetes</taxon>
        <taxon>Frankiales</taxon>
        <taxon>Frankiaceae</taxon>
        <taxon>Pseudofrankia</taxon>
    </lineage>
</organism>
<dbReference type="Pfam" id="PF18564">
    <property type="entry name" value="Glyco_hydro_5_C"/>
    <property type="match status" value="1"/>
</dbReference>
<evidence type="ECO:0000256" key="3">
    <source>
        <dbReference type="SAM" id="SignalP"/>
    </source>
</evidence>
<keyword evidence="2" id="KW-0812">Transmembrane</keyword>
<feature type="chain" id="PRO_5039530546" description="Glycoside hydrolase family 5 C-terminal domain-containing protein" evidence="3">
    <location>
        <begin position="42"/>
        <end position="506"/>
    </location>
</feature>
<proteinExistence type="predicted"/>
<feature type="compositionally biased region" description="Low complexity" evidence="1">
    <location>
        <begin position="450"/>
        <end position="461"/>
    </location>
</feature>
<dbReference type="STRING" id="298654.FraEuI1c_1814"/>
<feature type="region of interest" description="Disordered" evidence="1">
    <location>
        <begin position="450"/>
        <end position="506"/>
    </location>
</feature>
<evidence type="ECO:0000256" key="1">
    <source>
        <dbReference type="SAM" id="MobiDB-lite"/>
    </source>
</evidence>
<gene>
    <name evidence="5" type="ordered locus">FraEuI1c_1814</name>
</gene>
<dbReference type="AlphaFoldDB" id="E3JBJ8"/>
<sequence length="506" mass="50161" precursor="true">MEAVGAYSAHNGRHGRRATRLATGVTLAAVLGLAWSGSASAALAAGSPTGASSAGTAQAPIGTVTRAGSYLVDGNGRMFVPHGLMVPAGVTPTAAELDAWVQAGFDAAGVTVPLSAAGRFPDPTTGATVNDPGLVAAGNVVRALTNRGFVVALRVVPVGGATVAPTALQAALRRLAAAFRDTGGLTGYELPHAQTKDAAAVLAGSAAIAAVDPFHLLWREQPASFQPAATVAVNDPTGYLTSWPGGDAALAAFTAAADGNTIGWLYPAPAAGPLPPALARAYPLAIAGTPASFGTDTAGTFTLRYAPGTLPSGKPTPAGWVSAVSLPAAAYPTGYTLTLTGARLVSRPGSALLCVAAQPGATEVSLTVTRATAGSAPTPVPYAGAQACADPTVAAAPSAPATNAAARTDTATKKDDYSGPLLWALPLLGAAVMALLLVVPFRLLRGLRVGTGRTGSRSPFTDPDDTPAPDERAGAAPGSSSPDGPPAQAAAERPARHRRPARRGSA</sequence>
<dbReference type="KEGG" id="fri:FraEuI1c_1814"/>
<dbReference type="Gene3D" id="2.60.40.1180">
    <property type="entry name" value="Golgi alpha-mannosidase II"/>
    <property type="match status" value="1"/>
</dbReference>
<keyword evidence="2" id="KW-0472">Membrane</keyword>
<reference evidence="5 6" key="1">
    <citation type="submission" date="2010-10" db="EMBL/GenBank/DDBJ databases">
        <title>Complete sequence of Frankia sp. EuI1c.</title>
        <authorList>
            <consortium name="US DOE Joint Genome Institute"/>
            <person name="Lucas S."/>
            <person name="Copeland A."/>
            <person name="Lapidus A."/>
            <person name="Cheng J.-F."/>
            <person name="Bruce D."/>
            <person name="Goodwin L."/>
            <person name="Pitluck S."/>
            <person name="Chertkov O."/>
            <person name="Detter J.C."/>
            <person name="Han C."/>
            <person name="Tapia R."/>
            <person name="Land M."/>
            <person name="Hauser L."/>
            <person name="Jeffries C."/>
            <person name="Kyrpides N."/>
            <person name="Ivanova N."/>
            <person name="Mikhailova N."/>
            <person name="Beauchemin N."/>
            <person name="Sen A."/>
            <person name="Sur S.A."/>
            <person name="Gtari M."/>
            <person name="Wall L."/>
            <person name="Tisa L."/>
            <person name="Woyke T."/>
        </authorList>
    </citation>
    <scope>NUCLEOTIDE SEQUENCE [LARGE SCALE GENOMIC DNA]</scope>
    <source>
        <strain evidence="6">DSM 45817 / CECT 9037 / EuI1c</strain>
    </source>
</reference>
<evidence type="ECO:0000259" key="4">
    <source>
        <dbReference type="Pfam" id="PF18564"/>
    </source>
</evidence>
<feature type="domain" description="Glycoside hydrolase family 5 C-terminal" evidence="4">
    <location>
        <begin position="280"/>
        <end position="368"/>
    </location>
</feature>
<dbReference type="Proteomes" id="UP000002484">
    <property type="component" value="Chromosome"/>
</dbReference>
<feature type="signal peptide" evidence="3">
    <location>
        <begin position="1"/>
        <end position="41"/>
    </location>
</feature>
<dbReference type="InterPro" id="IPR041036">
    <property type="entry name" value="GH5_C"/>
</dbReference>
<dbReference type="InParanoid" id="E3JBJ8"/>
<evidence type="ECO:0000313" key="5">
    <source>
        <dbReference type="EMBL" id="ADP79870.1"/>
    </source>
</evidence>